<evidence type="ECO:0000313" key="2">
    <source>
        <dbReference type="Proteomes" id="UP000825009"/>
    </source>
</evidence>
<dbReference type="AlphaFoldDB" id="A0A8F6TZF8"/>
<reference evidence="1 2" key="1">
    <citation type="submission" date="2021-07" db="EMBL/GenBank/DDBJ databases">
        <title>A novel Jannaschia species isolated from marine dinoflagellate Ceratoperidinium margalefii.</title>
        <authorList>
            <person name="Jiang Y."/>
            <person name="Li Z."/>
        </authorList>
    </citation>
    <scope>NUCLEOTIDE SEQUENCE [LARGE SCALE GENOMIC DNA]</scope>
    <source>
        <strain evidence="1 2">J12C1-MA-4</strain>
    </source>
</reference>
<protein>
    <submittedName>
        <fullName evidence="1">Replication-relaxation family protein</fullName>
    </submittedName>
</protein>
<dbReference type="EMBL" id="CP079194">
    <property type="protein sequence ID" value="QXT40984.1"/>
    <property type="molecule type" value="Genomic_DNA"/>
</dbReference>
<gene>
    <name evidence="1" type="ORF">KYE46_07105</name>
</gene>
<dbReference type="Pfam" id="PF13814">
    <property type="entry name" value="Replic_Relax"/>
    <property type="match status" value="1"/>
</dbReference>
<proteinExistence type="predicted"/>
<dbReference type="InterPro" id="IPR025855">
    <property type="entry name" value="Replic_Relax"/>
</dbReference>
<dbReference type="Proteomes" id="UP000825009">
    <property type="component" value="Chromosome"/>
</dbReference>
<evidence type="ECO:0000313" key="1">
    <source>
        <dbReference type="EMBL" id="QXT40984.1"/>
    </source>
</evidence>
<keyword evidence="2" id="KW-1185">Reference proteome</keyword>
<dbReference type="KEGG" id="gce:KYE46_07105"/>
<sequence length="249" mass="28375">MPRRHRLTPEKGLKHAPWRFTATDEAVLTRLTQYRYLKSVTLQKLTGRPIATVNYSLRKLFDRRLIDKPHRQVEGFNHLNAPDIYEINARGRRWLAEDVPEVTTLSRTHSEGPPKHFAHSVGICDALAEIELEVTAAGNEFIPAETILANVTVPNPLKMSCTIEHTFPNGKHERLETFIIPDGVCGIRQAGGKSELIFLEVERCNPVRPLTLGRASMLRKTLCYEDIRSTGLTKRLGKKDFSVRYFHIL</sequence>
<name>A0A8F6TZF8_9RHOB</name>
<organism evidence="1 2">
    <name type="scientific">Gymnodinialimonas ceratoperidinii</name>
    <dbReference type="NCBI Taxonomy" id="2856823"/>
    <lineage>
        <taxon>Bacteria</taxon>
        <taxon>Pseudomonadati</taxon>
        <taxon>Pseudomonadota</taxon>
        <taxon>Alphaproteobacteria</taxon>
        <taxon>Rhodobacterales</taxon>
        <taxon>Paracoccaceae</taxon>
        <taxon>Gymnodinialimonas</taxon>
    </lineage>
</organism>
<accession>A0A8F6TZF8</accession>